<dbReference type="OMA" id="MTHTYKF"/>
<protein>
    <recommendedName>
        <fullName evidence="9">Copper transport protein ATOX1</fullName>
    </recommendedName>
    <alternativeName>
        <fullName evidence="10">Metal transport protein ATX1</fullName>
    </alternativeName>
</protein>
<comment type="function">
    <text evidence="7">Binds and deliver cytosolic copper to the copper ATPase proteins. May be important in cellular antioxidant defense.</text>
</comment>
<organism evidence="13 14">
    <name type="scientific">Acanthaster planci</name>
    <name type="common">Crown-of-thorns starfish</name>
    <dbReference type="NCBI Taxonomy" id="133434"/>
    <lineage>
        <taxon>Eukaryota</taxon>
        <taxon>Metazoa</taxon>
        <taxon>Echinodermata</taxon>
        <taxon>Eleutherozoa</taxon>
        <taxon>Asterozoa</taxon>
        <taxon>Asteroidea</taxon>
        <taxon>Valvatacea</taxon>
        <taxon>Valvatida</taxon>
        <taxon>Acanthasteridae</taxon>
        <taxon>Acanthaster</taxon>
    </lineage>
</organism>
<name>A0A8B7XWB7_ACAPL</name>
<keyword evidence="13" id="KW-1185">Reference proteome</keyword>
<dbReference type="GO" id="GO:0005829">
    <property type="term" value="C:cytosol"/>
    <property type="evidence" value="ECO:0007669"/>
    <property type="project" value="TreeGrafter"/>
</dbReference>
<dbReference type="InterPro" id="IPR017969">
    <property type="entry name" value="Heavy-metal-associated_CS"/>
</dbReference>
<dbReference type="PANTHER" id="PTHR46365:SF1">
    <property type="entry name" value="COPPER TRANSPORT PROTEIN ATOX1"/>
    <property type="match status" value="1"/>
</dbReference>
<dbReference type="PANTHER" id="PTHR46365">
    <property type="entry name" value="COPPER TRANSPORT PROTEIN ATOX1"/>
    <property type="match status" value="1"/>
</dbReference>
<dbReference type="SUPFAM" id="SSF55008">
    <property type="entry name" value="HMA, heavy metal-associated domain"/>
    <property type="match status" value="1"/>
</dbReference>
<evidence type="ECO:0000256" key="1">
    <source>
        <dbReference type="ARBA" id="ARBA00022448"/>
    </source>
</evidence>
<dbReference type="Proteomes" id="UP000694845">
    <property type="component" value="Unplaced"/>
</dbReference>
<keyword evidence="1" id="KW-0813">Transport</keyword>
<dbReference type="GO" id="GO:0016531">
    <property type="term" value="F:copper chaperone activity"/>
    <property type="evidence" value="ECO:0007669"/>
    <property type="project" value="TreeGrafter"/>
</dbReference>
<dbReference type="PROSITE" id="PS50846">
    <property type="entry name" value="HMA_2"/>
    <property type="match status" value="1"/>
</dbReference>
<comment type="similarity">
    <text evidence="8">Belongs to the ATX1 family.</text>
</comment>
<evidence type="ECO:0000256" key="3">
    <source>
        <dbReference type="ARBA" id="ARBA00022796"/>
    </source>
</evidence>
<keyword evidence="4" id="KW-0186">Copper</keyword>
<sequence length="73" mass="7976">MATQKHVFNVEMTCEGCSGAVTRVLNKLGDKVAKFDVDLAQKKVVIESALSSDELLETLKKTGKETTYVGQEN</sequence>
<keyword evidence="2" id="KW-0479">Metal-binding</keyword>
<dbReference type="InterPro" id="IPR051881">
    <property type="entry name" value="Copper_transport_ATOX1-like"/>
</dbReference>
<evidence type="ECO:0000256" key="6">
    <source>
        <dbReference type="ARBA" id="ARBA00023186"/>
    </source>
</evidence>
<evidence type="ECO:0000256" key="5">
    <source>
        <dbReference type="ARBA" id="ARBA00023065"/>
    </source>
</evidence>
<dbReference type="OrthoDB" id="689350at2759"/>
<evidence type="ECO:0000259" key="12">
    <source>
        <dbReference type="PROSITE" id="PS50846"/>
    </source>
</evidence>
<dbReference type="Gene3D" id="3.30.70.100">
    <property type="match status" value="1"/>
</dbReference>
<keyword evidence="6" id="KW-0143">Chaperone</keyword>
<keyword evidence="3" id="KW-0187">Copper transport</keyword>
<dbReference type="KEGG" id="aplc:110975963"/>
<evidence type="ECO:0000256" key="11">
    <source>
        <dbReference type="ARBA" id="ARBA00046351"/>
    </source>
</evidence>
<proteinExistence type="inferred from homology"/>
<evidence type="ECO:0000256" key="8">
    <source>
        <dbReference type="ARBA" id="ARBA00038171"/>
    </source>
</evidence>
<dbReference type="PROSITE" id="PS01047">
    <property type="entry name" value="HMA_1"/>
    <property type="match status" value="1"/>
</dbReference>
<dbReference type="GO" id="GO:0046872">
    <property type="term" value="F:metal ion binding"/>
    <property type="evidence" value="ECO:0007669"/>
    <property type="project" value="UniProtKB-KW"/>
</dbReference>
<dbReference type="InterPro" id="IPR036163">
    <property type="entry name" value="HMA_dom_sf"/>
</dbReference>
<evidence type="ECO:0000313" key="13">
    <source>
        <dbReference type="Proteomes" id="UP000694845"/>
    </source>
</evidence>
<evidence type="ECO:0000256" key="7">
    <source>
        <dbReference type="ARBA" id="ARBA00037651"/>
    </source>
</evidence>
<dbReference type="RefSeq" id="XP_022084542.1">
    <property type="nucleotide sequence ID" value="XM_022228850.1"/>
</dbReference>
<dbReference type="FunFam" id="3.30.70.100:FF:000008">
    <property type="entry name" value="Copper transport protein ATOX1"/>
    <property type="match status" value="1"/>
</dbReference>
<evidence type="ECO:0000256" key="10">
    <source>
        <dbReference type="ARBA" id="ARBA00043201"/>
    </source>
</evidence>
<reference evidence="14" key="1">
    <citation type="submission" date="2025-08" db="UniProtKB">
        <authorList>
            <consortium name="RefSeq"/>
        </authorList>
    </citation>
    <scope>IDENTIFICATION</scope>
</reference>
<dbReference type="InterPro" id="IPR006121">
    <property type="entry name" value="HMA_dom"/>
</dbReference>
<accession>A0A8B7XWB7</accession>
<evidence type="ECO:0000313" key="14">
    <source>
        <dbReference type="RefSeq" id="XP_022084542.1"/>
    </source>
</evidence>
<evidence type="ECO:0000256" key="4">
    <source>
        <dbReference type="ARBA" id="ARBA00023008"/>
    </source>
</evidence>
<evidence type="ECO:0000256" key="2">
    <source>
        <dbReference type="ARBA" id="ARBA00022723"/>
    </source>
</evidence>
<dbReference type="Pfam" id="PF00403">
    <property type="entry name" value="HMA"/>
    <property type="match status" value="1"/>
</dbReference>
<feature type="domain" description="HMA" evidence="12">
    <location>
        <begin position="3"/>
        <end position="67"/>
    </location>
</feature>
<dbReference type="GO" id="GO:0006825">
    <property type="term" value="P:copper ion transport"/>
    <property type="evidence" value="ECO:0007669"/>
    <property type="project" value="UniProtKB-KW"/>
</dbReference>
<dbReference type="GeneID" id="110975963"/>
<evidence type="ECO:0000256" key="9">
    <source>
        <dbReference type="ARBA" id="ARBA00040962"/>
    </source>
</evidence>
<dbReference type="CDD" id="cd00371">
    <property type="entry name" value="HMA"/>
    <property type="match status" value="1"/>
</dbReference>
<dbReference type="AlphaFoldDB" id="A0A8B7XWB7"/>
<gene>
    <name evidence="14" type="primary">LOC110975963</name>
</gene>
<comment type="subunit">
    <text evidence="11">Homodimer. Interacts with ATP7B. Interacts with ATP7A. Interacts (via dimer form) with SLC31A1 (via C-terminal domain); this interaction improves ATOX1 stability and controls intracellular Cu(I) levels.</text>
</comment>
<keyword evidence="5" id="KW-0406">Ion transport</keyword>